<dbReference type="AlphaFoldDB" id="A2DS83"/>
<dbReference type="InterPro" id="IPR036140">
    <property type="entry name" value="PFN_sf"/>
</dbReference>
<comment type="subcellular location">
    <subcellularLocation>
        <location evidence="1">Cytoplasm</location>
        <location evidence="1">Cytoskeleton</location>
    </subcellularLocation>
</comment>
<organism evidence="7 8">
    <name type="scientific">Trichomonas vaginalis (strain ATCC PRA-98 / G3)</name>
    <dbReference type="NCBI Taxonomy" id="412133"/>
    <lineage>
        <taxon>Eukaryota</taxon>
        <taxon>Metamonada</taxon>
        <taxon>Parabasalia</taxon>
        <taxon>Trichomonadida</taxon>
        <taxon>Trichomonadidae</taxon>
        <taxon>Trichomonas</taxon>
    </lineage>
</organism>
<dbReference type="Pfam" id="PF00235">
    <property type="entry name" value="Profilin"/>
    <property type="match status" value="1"/>
</dbReference>
<dbReference type="PANTHER" id="PTHR11604:SF0">
    <property type="entry name" value="PROFILIN"/>
    <property type="match status" value="1"/>
</dbReference>
<dbReference type="SUPFAM" id="SSF55770">
    <property type="entry name" value="Profilin (actin-binding protein)"/>
    <property type="match status" value="1"/>
</dbReference>
<keyword evidence="3" id="KW-0963">Cytoplasm</keyword>
<dbReference type="PANTHER" id="PTHR11604">
    <property type="entry name" value="PROFILIN"/>
    <property type="match status" value="1"/>
</dbReference>
<dbReference type="FunFam" id="3.30.450.30:FF:000044">
    <property type="entry name" value="Profilin"/>
    <property type="match status" value="1"/>
</dbReference>
<evidence type="ECO:0000313" key="8">
    <source>
        <dbReference type="Proteomes" id="UP000001542"/>
    </source>
</evidence>
<dbReference type="InterPro" id="IPR027310">
    <property type="entry name" value="Profilin_CS"/>
</dbReference>
<dbReference type="SMART" id="SM00392">
    <property type="entry name" value="PROF"/>
    <property type="match status" value="1"/>
</dbReference>
<evidence type="ECO:0000256" key="2">
    <source>
        <dbReference type="ARBA" id="ARBA00010058"/>
    </source>
</evidence>
<dbReference type="GO" id="GO:0005856">
    <property type="term" value="C:cytoskeleton"/>
    <property type="evidence" value="ECO:0007669"/>
    <property type="project" value="UniProtKB-SubCell"/>
</dbReference>
<protein>
    <recommendedName>
        <fullName evidence="6">Profilin</fullName>
    </recommendedName>
</protein>
<dbReference type="GO" id="GO:0003785">
    <property type="term" value="F:actin monomer binding"/>
    <property type="evidence" value="ECO:0000318"/>
    <property type="project" value="GO_Central"/>
</dbReference>
<dbReference type="InterPro" id="IPR005455">
    <property type="entry name" value="PFN_euk"/>
</dbReference>
<keyword evidence="5" id="KW-0206">Cytoskeleton</keyword>
<dbReference type="RefSeq" id="XP_001328885.1">
    <property type="nucleotide sequence ID" value="XM_001328850.1"/>
</dbReference>
<dbReference type="InterPro" id="IPR048278">
    <property type="entry name" value="PFN"/>
</dbReference>
<evidence type="ECO:0000256" key="3">
    <source>
        <dbReference type="ARBA" id="ARBA00022490"/>
    </source>
</evidence>
<keyword evidence="4 6" id="KW-0009">Actin-binding</keyword>
<evidence type="ECO:0000256" key="6">
    <source>
        <dbReference type="RuleBase" id="RU003909"/>
    </source>
</evidence>
<evidence type="ECO:0000313" key="7">
    <source>
        <dbReference type="EMBL" id="EAY16662.1"/>
    </source>
</evidence>
<dbReference type="GO" id="GO:0005938">
    <property type="term" value="C:cell cortex"/>
    <property type="evidence" value="ECO:0000318"/>
    <property type="project" value="GO_Central"/>
</dbReference>
<reference evidence="7" key="2">
    <citation type="journal article" date="2007" name="Science">
        <title>Draft genome sequence of the sexually transmitted pathogen Trichomonas vaginalis.</title>
        <authorList>
            <person name="Carlton J.M."/>
            <person name="Hirt R.P."/>
            <person name="Silva J.C."/>
            <person name="Delcher A.L."/>
            <person name="Schatz M."/>
            <person name="Zhao Q."/>
            <person name="Wortman J.R."/>
            <person name="Bidwell S.L."/>
            <person name="Alsmark U.C.M."/>
            <person name="Besteiro S."/>
            <person name="Sicheritz-Ponten T."/>
            <person name="Noel C.J."/>
            <person name="Dacks J.B."/>
            <person name="Foster P.G."/>
            <person name="Simillion C."/>
            <person name="Van de Peer Y."/>
            <person name="Miranda-Saavedra D."/>
            <person name="Barton G.J."/>
            <person name="Westrop G.D."/>
            <person name="Mueller S."/>
            <person name="Dessi D."/>
            <person name="Fiori P.L."/>
            <person name="Ren Q."/>
            <person name="Paulsen I."/>
            <person name="Zhang H."/>
            <person name="Bastida-Corcuera F.D."/>
            <person name="Simoes-Barbosa A."/>
            <person name="Brown M.T."/>
            <person name="Hayes R.D."/>
            <person name="Mukherjee M."/>
            <person name="Okumura C.Y."/>
            <person name="Schneider R."/>
            <person name="Smith A.J."/>
            <person name="Vanacova S."/>
            <person name="Villalvazo M."/>
            <person name="Haas B.J."/>
            <person name="Pertea M."/>
            <person name="Feldblyum T.V."/>
            <person name="Utterback T.R."/>
            <person name="Shu C.L."/>
            <person name="Osoegawa K."/>
            <person name="de Jong P.J."/>
            <person name="Hrdy I."/>
            <person name="Horvathova L."/>
            <person name="Zubacova Z."/>
            <person name="Dolezal P."/>
            <person name="Malik S.B."/>
            <person name="Logsdon J.M. Jr."/>
            <person name="Henze K."/>
            <person name="Gupta A."/>
            <person name="Wang C.C."/>
            <person name="Dunne R.L."/>
            <person name="Upcroft J.A."/>
            <person name="Upcroft P."/>
            <person name="White O."/>
            <person name="Salzberg S.L."/>
            <person name="Tang P."/>
            <person name="Chiu C.-H."/>
            <person name="Lee Y.-S."/>
            <person name="Embley T.M."/>
            <person name="Coombs G.H."/>
            <person name="Mottram J.C."/>
            <person name="Tachezy J."/>
            <person name="Fraser-Liggett C.M."/>
            <person name="Johnson P.J."/>
        </authorList>
    </citation>
    <scope>NUCLEOTIDE SEQUENCE [LARGE SCALE GENOMIC DNA]</scope>
    <source>
        <strain evidence="7">G3</strain>
    </source>
</reference>
<dbReference type="PROSITE" id="PS00414">
    <property type="entry name" value="PROFILIN"/>
    <property type="match status" value="1"/>
</dbReference>
<comment type="similarity">
    <text evidence="2 6">Belongs to the profilin family.</text>
</comment>
<accession>A2DS83</accession>
<gene>
    <name evidence="7" type="ORF">TVAG_066670</name>
</gene>
<dbReference type="KEGG" id="tva:4774666"/>
<proteinExistence type="inferred from homology"/>
<dbReference type="EMBL" id="DS113239">
    <property type="protein sequence ID" value="EAY16662.1"/>
    <property type="molecule type" value="Genomic_DNA"/>
</dbReference>
<name>A2DS83_TRIV3</name>
<dbReference type="InParanoid" id="A2DS83"/>
<dbReference type="Proteomes" id="UP000001542">
    <property type="component" value="Unassembled WGS sequence"/>
</dbReference>
<evidence type="ECO:0000256" key="1">
    <source>
        <dbReference type="ARBA" id="ARBA00004245"/>
    </source>
</evidence>
<evidence type="ECO:0000256" key="5">
    <source>
        <dbReference type="ARBA" id="ARBA00023212"/>
    </source>
</evidence>
<dbReference type="Gene3D" id="3.30.450.30">
    <property type="entry name" value="Dynein light chain 2a, cytoplasmic"/>
    <property type="match status" value="1"/>
</dbReference>
<dbReference type="VEuPathDB" id="TrichDB:TVAGG3_0078570"/>
<dbReference type="SMR" id="A2DS83"/>
<evidence type="ECO:0000256" key="4">
    <source>
        <dbReference type="ARBA" id="ARBA00023203"/>
    </source>
</evidence>
<dbReference type="VEuPathDB" id="TrichDB:TVAG_066670"/>
<sequence length="123" mass="13587">MSWDDYVDMLQGQTNAAAIFSVEGALCAKTENFAATPTNLVHWSKMLKDPSLARQHGIPYNEQKLFPLEYTKDYIHAMQDELNICMKKTTTVVVVGICGGDRPQNDAKNQVLNVAKILADAGV</sequence>
<keyword evidence="8" id="KW-1185">Reference proteome</keyword>
<reference evidence="7" key="1">
    <citation type="submission" date="2006-10" db="EMBL/GenBank/DDBJ databases">
        <authorList>
            <person name="Amadeo P."/>
            <person name="Zhao Q."/>
            <person name="Wortman J."/>
            <person name="Fraser-Liggett C."/>
            <person name="Carlton J."/>
        </authorList>
    </citation>
    <scope>NUCLEOTIDE SEQUENCE</scope>
    <source>
        <strain evidence="7">G3</strain>
    </source>
</reference>